<evidence type="ECO:0000256" key="3">
    <source>
        <dbReference type="ARBA" id="ARBA00007985"/>
    </source>
</evidence>
<dbReference type="EMBL" id="PPTO01000002">
    <property type="protein sequence ID" value="RDB60621.1"/>
    <property type="molecule type" value="Genomic_DNA"/>
</dbReference>
<dbReference type="UniPathway" id="UPA00053">
    <property type="reaction ID" value="UER00084"/>
</dbReference>
<dbReference type="Gene3D" id="3.20.20.70">
    <property type="entry name" value="Aldolase class I"/>
    <property type="match status" value="1"/>
</dbReference>
<dbReference type="GO" id="GO:0009423">
    <property type="term" value="P:chorismate biosynthetic process"/>
    <property type="evidence" value="ECO:0007669"/>
    <property type="project" value="UniProtKB-UniPathway"/>
</dbReference>
<gene>
    <name evidence="10" type="ORF">C1881_01695</name>
</gene>
<organism evidence="10 11">
    <name type="scientific">Slackia isoflavoniconvertens</name>
    <dbReference type="NCBI Taxonomy" id="572010"/>
    <lineage>
        <taxon>Bacteria</taxon>
        <taxon>Bacillati</taxon>
        <taxon>Actinomycetota</taxon>
        <taxon>Coriobacteriia</taxon>
        <taxon>Eggerthellales</taxon>
        <taxon>Eggerthellaceae</taxon>
        <taxon>Slackia</taxon>
    </lineage>
</organism>
<evidence type="ECO:0000256" key="8">
    <source>
        <dbReference type="PIRNR" id="PIRNR001361"/>
    </source>
</evidence>
<dbReference type="SUPFAM" id="SSF51569">
    <property type="entry name" value="Aldolase"/>
    <property type="match status" value="1"/>
</dbReference>
<dbReference type="InterPro" id="IPR006219">
    <property type="entry name" value="DAHP_synth_1"/>
</dbReference>
<keyword evidence="5 8" id="KW-0808">Transferase</keyword>
<dbReference type="GO" id="GO:0003849">
    <property type="term" value="F:3-deoxy-7-phosphoheptulonate synthase activity"/>
    <property type="evidence" value="ECO:0007669"/>
    <property type="project" value="UniProtKB-EC"/>
</dbReference>
<dbReference type="GO" id="GO:0005737">
    <property type="term" value="C:cytoplasm"/>
    <property type="evidence" value="ECO:0007669"/>
    <property type="project" value="TreeGrafter"/>
</dbReference>
<sequence>MGMHVNSALPDPAQIKEELPLAPELKALKAKRDAEIRDVFTGVSNKFLVIVGPCSADNEDAVCEYTSRLGELAREVSDKLLIIPRIYTNKPRTTGEGYKGMLHQPNPEAAPDLSAGIQAIRHMHIRSMAESGLTAADEMLYPENRSYLDDILSYEAVGARSVENQQHRLTASGMDIPVGMKNPTSGDLSVMLNSVVAAQHGHNFIYRTHDVTTDGNPLAHAILRGGVDKYGTTHPNYHYEDCIRLWKMYGEKGLANPAVVVDANHSNSGKQHKEQIRIVGEVLHNRNYNEDLRTLIKGVMVESYLVEGRQDITEHMEYGKSITDPCLGWYDTVSLIYHIAEKC</sequence>
<dbReference type="NCBIfam" id="TIGR00034">
    <property type="entry name" value="aroFGH"/>
    <property type="match status" value="1"/>
</dbReference>
<evidence type="ECO:0000256" key="7">
    <source>
        <dbReference type="ARBA" id="ARBA00047508"/>
    </source>
</evidence>
<reference evidence="10 11" key="1">
    <citation type="journal article" date="2018" name="Elife">
        <title>Discovery and characterization of a prevalent human gut bacterial enzyme sufficient for the inactivation of a family of plant toxins.</title>
        <authorList>
            <person name="Koppel N."/>
            <person name="Bisanz J.E."/>
            <person name="Pandelia M.E."/>
            <person name="Turnbaugh P.J."/>
            <person name="Balskus E.P."/>
        </authorList>
    </citation>
    <scope>NUCLEOTIDE SEQUENCE [LARGE SCALE GENOMIC DNA]</scope>
    <source>
        <strain evidence="10 11">OB21 GAM31</strain>
    </source>
</reference>
<evidence type="ECO:0000256" key="6">
    <source>
        <dbReference type="ARBA" id="ARBA00023141"/>
    </source>
</evidence>
<dbReference type="PIRSF" id="PIRSF001361">
    <property type="entry name" value="DAHP_synthase"/>
    <property type="match status" value="1"/>
</dbReference>
<evidence type="ECO:0000256" key="5">
    <source>
        <dbReference type="ARBA" id="ARBA00022679"/>
    </source>
</evidence>
<comment type="caution">
    <text evidence="10">The sequence shown here is derived from an EMBL/GenBank/DDBJ whole genome shotgun (WGS) entry which is preliminary data.</text>
</comment>
<evidence type="ECO:0000256" key="1">
    <source>
        <dbReference type="ARBA" id="ARBA00003726"/>
    </source>
</evidence>
<feature type="domain" description="DAHP synthetase I/KDSA" evidence="9">
    <location>
        <begin position="34"/>
        <end position="333"/>
    </location>
</feature>
<comment type="pathway">
    <text evidence="2 8">Metabolic intermediate biosynthesis; chorismate biosynthesis; chorismate from D-erythrose 4-phosphate and phosphoenolpyruvate: step 1/7.</text>
</comment>
<dbReference type="GO" id="GO:0008652">
    <property type="term" value="P:amino acid biosynthetic process"/>
    <property type="evidence" value="ECO:0007669"/>
    <property type="project" value="UniProtKB-KW"/>
</dbReference>
<dbReference type="GO" id="GO:0009073">
    <property type="term" value="P:aromatic amino acid family biosynthetic process"/>
    <property type="evidence" value="ECO:0007669"/>
    <property type="project" value="UniProtKB-KW"/>
</dbReference>
<name>A0A369LM12_9ACTN</name>
<proteinExistence type="inferred from homology"/>
<accession>A0A369LM12</accession>
<dbReference type="PANTHER" id="PTHR21225">
    <property type="entry name" value="PHOSPHO-2-DEHYDRO-3-DEOXYHEPTONATE ALDOLASE DAHP SYNTHETASE"/>
    <property type="match status" value="1"/>
</dbReference>
<dbReference type="Proteomes" id="UP000253975">
    <property type="component" value="Unassembled WGS sequence"/>
</dbReference>
<dbReference type="EC" id="2.5.1.54" evidence="8"/>
<dbReference type="PANTHER" id="PTHR21225:SF12">
    <property type="entry name" value="PHOSPHO-2-DEHYDRO-3-DEOXYHEPTONATE ALDOLASE, TYROSINE-INHIBITED"/>
    <property type="match status" value="1"/>
</dbReference>
<evidence type="ECO:0000256" key="2">
    <source>
        <dbReference type="ARBA" id="ARBA00004688"/>
    </source>
</evidence>
<evidence type="ECO:0000256" key="4">
    <source>
        <dbReference type="ARBA" id="ARBA00022605"/>
    </source>
</evidence>
<dbReference type="Pfam" id="PF00793">
    <property type="entry name" value="DAHP_synth_1"/>
    <property type="match status" value="1"/>
</dbReference>
<comment type="function">
    <text evidence="1 8">Stereospecific condensation of phosphoenolpyruvate (PEP) and D-erythrose-4-phosphate (E4P) giving rise to 3-deoxy-D-arabino-heptulosonate-7-phosphate (DAHP).</text>
</comment>
<keyword evidence="4 8" id="KW-0028">Amino-acid biosynthesis</keyword>
<evidence type="ECO:0000313" key="11">
    <source>
        <dbReference type="Proteomes" id="UP000253975"/>
    </source>
</evidence>
<keyword evidence="6 8" id="KW-0057">Aromatic amino acid biosynthesis</keyword>
<comment type="similarity">
    <text evidence="3 8">Belongs to the class-I DAHP synthase family.</text>
</comment>
<dbReference type="NCBIfam" id="NF009395">
    <property type="entry name" value="PRK12755.1"/>
    <property type="match status" value="1"/>
</dbReference>
<dbReference type="RefSeq" id="WP_114614805.1">
    <property type="nucleotide sequence ID" value="NZ_DBEZNL010000069.1"/>
</dbReference>
<evidence type="ECO:0000259" key="9">
    <source>
        <dbReference type="Pfam" id="PF00793"/>
    </source>
</evidence>
<dbReference type="InterPro" id="IPR013785">
    <property type="entry name" value="Aldolase_TIM"/>
</dbReference>
<dbReference type="InterPro" id="IPR006218">
    <property type="entry name" value="DAHP1/KDSA"/>
</dbReference>
<protein>
    <recommendedName>
        <fullName evidence="8">Phospho-2-dehydro-3-deoxyheptonate aldolase</fullName>
        <ecNumber evidence="8">2.5.1.54</ecNumber>
    </recommendedName>
</protein>
<comment type="catalytic activity">
    <reaction evidence="7 8">
        <text>D-erythrose 4-phosphate + phosphoenolpyruvate + H2O = 7-phospho-2-dehydro-3-deoxy-D-arabino-heptonate + phosphate</text>
        <dbReference type="Rhea" id="RHEA:14717"/>
        <dbReference type="ChEBI" id="CHEBI:15377"/>
        <dbReference type="ChEBI" id="CHEBI:16897"/>
        <dbReference type="ChEBI" id="CHEBI:43474"/>
        <dbReference type="ChEBI" id="CHEBI:58394"/>
        <dbReference type="ChEBI" id="CHEBI:58702"/>
        <dbReference type="EC" id="2.5.1.54"/>
    </reaction>
</comment>
<evidence type="ECO:0000313" key="10">
    <source>
        <dbReference type="EMBL" id="RDB60621.1"/>
    </source>
</evidence>
<dbReference type="AlphaFoldDB" id="A0A369LM12"/>